<dbReference type="InterPro" id="IPR050941">
    <property type="entry name" value="CCN"/>
</dbReference>
<keyword evidence="16" id="KW-1185">Reference proteome</keyword>
<dbReference type="PROSITE" id="PS51323">
    <property type="entry name" value="IGFBP_N_2"/>
    <property type="match status" value="1"/>
</dbReference>
<feature type="domain" description="IGFBP N-terminal" evidence="14">
    <location>
        <begin position="34"/>
        <end position="116"/>
    </location>
</feature>
<evidence type="ECO:0000313" key="15">
    <source>
        <dbReference type="Ensembl" id="ENSCSRP00000019931.1"/>
    </source>
</evidence>
<dbReference type="GO" id="GO:0031012">
    <property type="term" value="C:extracellular matrix"/>
    <property type="evidence" value="ECO:0007669"/>
    <property type="project" value="TreeGrafter"/>
</dbReference>
<dbReference type="GO" id="GO:0009891">
    <property type="term" value="P:positive regulation of biosynthetic process"/>
    <property type="evidence" value="ECO:0007669"/>
    <property type="project" value="UniProtKB-ARBA"/>
</dbReference>
<dbReference type="InterPro" id="IPR000867">
    <property type="entry name" value="IGFBP-like"/>
</dbReference>
<sequence length="390" mass="42747">MLRSISGRDTGLGSLKIRPSELTCSGVNLEFLPVLLLCLWIKLVVCRCPLQCLCPPSPPHCAPGVSMVPDGCGCCKVCARQLNDDCSKHWPCDPHRGLECNFGADPLASKGICRAKQEGRTCEYNGRIYQNGENFQPSCKHQCSCIDGAVGCLPLCPLEMPLASLSCPDPQLLKVPGQCCKKFVCGKGAKRFGEVSFEGRETNSNELIYVGKDGHWKNLNGAFPSPPQAHSVLRKCLTQTTDWSPCSKTCGLGASTRVTNNNPQCKLAKETQLCQIRPCGQPDFTKLKKGRKCLRTRKAQEPVHYTYAGCKSLGKYRPSYCGSCLDGRCCVPLHTRTLAVPFRCPDGDSFTRSVMVIHSCQCGPAHCQPLNEAAMHPHRRLDGDTHKFLE</sequence>
<comment type="similarity">
    <text evidence="2">Belongs to the CCN family.</text>
</comment>
<evidence type="ECO:0000256" key="7">
    <source>
        <dbReference type="ARBA" id="ARBA00023183"/>
    </source>
</evidence>
<comment type="subcellular location">
    <subcellularLocation>
        <location evidence="1">Secreted</location>
    </subcellularLocation>
</comment>
<dbReference type="SMART" id="SM00214">
    <property type="entry name" value="VWC"/>
    <property type="match status" value="1"/>
</dbReference>
<dbReference type="GO" id="GO:0007165">
    <property type="term" value="P:signal transduction"/>
    <property type="evidence" value="ECO:0007669"/>
    <property type="project" value="InterPro"/>
</dbReference>
<evidence type="ECO:0000259" key="12">
    <source>
        <dbReference type="PROSITE" id="PS01225"/>
    </source>
</evidence>
<evidence type="ECO:0000256" key="2">
    <source>
        <dbReference type="ARBA" id="ARBA00008125"/>
    </source>
</evidence>
<comment type="caution">
    <text evidence="11">Lacks conserved residue(s) required for the propagation of feature annotation.</text>
</comment>
<keyword evidence="3" id="KW-0964">Secreted</keyword>
<dbReference type="Ensembl" id="ENSCSRT00000020827.1">
    <property type="protein sequence ID" value="ENSCSRP00000019931.1"/>
    <property type="gene ID" value="ENSCSRG00000015072.1"/>
</dbReference>
<dbReference type="Pfam" id="PF19035">
    <property type="entry name" value="TSP1_CCN"/>
    <property type="match status" value="1"/>
</dbReference>
<evidence type="ECO:0000313" key="16">
    <source>
        <dbReference type="Proteomes" id="UP000694403"/>
    </source>
</evidence>
<dbReference type="GO" id="GO:0005615">
    <property type="term" value="C:extracellular space"/>
    <property type="evidence" value="ECO:0007669"/>
    <property type="project" value="TreeGrafter"/>
</dbReference>
<dbReference type="GO" id="GO:2000026">
    <property type="term" value="P:regulation of multicellular organismal development"/>
    <property type="evidence" value="ECO:0007669"/>
    <property type="project" value="UniProtKB-ARBA"/>
</dbReference>
<dbReference type="GO" id="GO:0030335">
    <property type="term" value="P:positive regulation of cell migration"/>
    <property type="evidence" value="ECO:0007669"/>
    <property type="project" value="TreeGrafter"/>
</dbReference>
<dbReference type="Pfam" id="PF00219">
    <property type="entry name" value="IGFBP"/>
    <property type="match status" value="1"/>
</dbReference>
<evidence type="ECO:0000259" key="13">
    <source>
        <dbReference type="PROSITE" id="PS50184"/>
    </source>
</evidence>
<accession>A0A8C3SXH4</accession>
<dbReference type="Pfam" id="PF00007">
    <property type="entry name" value="Cys_knot"/>
    <property type="match status" value="1"/>
</dbReference>
<reference evidence="15" key="2">
    <citation type="submission" date="2025-09" db="UniProtKB">
        <authorList>
            <consortium name="Ensembl"/>
        </authorList>
    </citation>
    <scope>IDENTIFICATION</scope>
</reference>
<evidence type="ECO:0000256" key="4">
    <source>
        <dbReference type="ARBA" id="ARBA00022553"/>
    </source>
</evidence>
<dbReference type="InterPro" id="IPR001007">
    <property type="entry name" value="VWF_dom"/>
</dbReference>
<dbReference type="Pfam" id="PF00093">
    <property type="entry name" value="VWC"/>
    <property type="match status" value="1"/>
</dbReference>
<proteinExistence type="inferred from homology"/>
<dbReference type="GO" id="GO:0007155">
    <property type="term" value="P:cell adhesion"/>
    <property type="evidence" value="ECO:0007669"/>
    <property type="project" value="TreeGrafter"/>
</dbReference>
<dbReference type="PROSITE" id="PS50184">
    <property type="entry name" value="VWFC_2"/>
    <property type="match status" value="1"/>
</dbReference>
<reference evidence="15" key="1">
    <citation type="submission" date="2025-08" db="UniProtKB">
        <authorList>
            <consortium name="Ensembl"/>
        </authorList>
    </citation>
    <scope>IDENTIFICATION</scope>
</reference>
<dbReference type="Gene3D" id="2.20.100.10">
    <property type="entry name" value="Thrombospondin type-1 (TSP1) repeat"/>
    <property type="match status" value="1"/>
</dbReference>
<dbReference type="InterPro" id="IPR043973">
    <property type="entry name" value="TSP1_CCN"/>
</dbReference>
<dbReference type="AlphaFoldDB" id="A0A8C3SXH4"/>
<evidence type="ECO:0000256" key="8">
    <source>
        <dbReference type="ARBA" id="ARBA00039941"/>
    </source>
</evidence>
<dbReference type="SMART" id="SM00041">
    <property type="entry name" value="CT"/>
    <property type="match status" value="1"/>
</dbReference>
<keyword evidence="6" id="KW-1015">Disulfide bond</keyword>
<dbReference type="GO" id="GO:0005178">
    <property type="term" value="F:integrin binding"/>
    <property type="evidence" value="ECO:0007669"/>
    <property type="project" value="TreeGrafter"/>
</dbReference>
<feature type="domain" description="VWFC" evidence="13">
    <location>
        <begin position="120"/>
        <end position="186"/>
    </location>
</feature>
<dbReference type="InterPro" id="IPR012395">
    <property type="entry name" value="IGFBP_CNN"/>
</dbReference>
<dbReference type="InterPro" id="IPR009030">
    <property type="entry name" value="Growth_fac_rcpt_cys_sf"/>
</dbReference>
<evidence type="ECO:0000256" key="9">
    <source>
        <dbReference type="ARBA" id="ARBA00042204"/>
    </source>
</evidence>
<keyword evidence="4" id="KW-0597">Phosphoprotein</keyword>
<organism evidence="15 16">
    <name type="scientific">Chelydra serpentina</name>
    <name type="common">Snapping turtle</name>
    <name type="synonym">Testudo serpentina</name>
    <dbReference type="NCBI Taxonomy" id="8475"/>
    <lineage>
        <taxon>Eukaryota</taxon>
        <taxon>Metazoa</taxon>
        <taxon>Chordata</taxon>
        <taxon>Craniata</taxon>
        <taxon>Vertebrata</taxon>
        <taxon>Euteleostomi</taxon>
        <taxon>Archelosauria</taxon>
        <taxon>Testudinata</taxon>
        <taxon>Testudines</taxon>
        <taxon>Cryptodira</taxon>
        <taxon>Durocryptodira</taxon>
        <taxon>Americhelydia</taxon>
        <taxon>Chelydroidea</taxon>
        <taxon>Chelydridae</taxon>
        <taxon>Chelydra</taxon>
    </lineage>
</organism>
<dbReference type="InterPro" id="IPR006207">
    <property type="entry name" value="Cys_knot_C"/>
</dbReference>
<evidence type="ECO:0000256" key="11">
    <source>
        <dbReference type="PROSITE-ProRule" id="PRU00039"/>
    </source>
</evidence>
<dbReference type="SUPFAM" id="SSF57184">
    <property type="entry name" value="Growth factor receptor domain"/>
    <property type="match status" value="1"/>
</dbReference>
<dbReference type="SUPFAM" id="SSF57603">
    <property type="entry name" value="FnI-like domain"/>
    <property type="match status" value="1"/>
</dbReference>
<dbReference type="InterPro" id="IPR017891">
    <property type="entry name" value="Insulin_GF-bd_Cys-rich_CS"/>
</dbReference>
<dbReference type="PROSITE" id="PS00222">
    <property type="entry name" value="IGFBP_N_1"/>
    <property type="match status" value="1"/>
</dbReference>
<dbReference type="SUPFAM" id="SSF82895">
    <property type="entry name" value="TSP-1 type 1 repeat"/>
    <property type="match status" value="1"/>
</dbReference>
<dbReference type="PROSITE" id="PS01185">
    <property type="entry name" value="CTCK_1"/>
    <property type="match status" value="1"/>
</dbReference>
<protein>
    <recommendedName>
        <fullName evidence="8">CCN family member 1</fullName>
    </recommendedName>
    <alternativeName>
        <fullName evidence="10">Cellular communication network factor 1</fullName>
    </alternativeName>
    <alternativeName>
        <fullName evidence="9">Protein CYR61</fullName>
    </alternativeName>
</protein>
<evidence type="ECO:0000259" key="14">
    <source>
        <dbReference type="PROSITE" id="PS51323"/>
    </source>
</evidence>
<dbReference type="InterPro" id="IPR000884">
    <property type="entry name" value="TSP1_rpt"/>
</dbReference>
<evidence type="ECO:0000256" key="3">
    <source>
        <dbReference type="ARBA" id="ARBA00022525"/>
    </source>
</evidence>
<dbReference type="PROSITE" id="PS50092">
    <property type="entry name" value="TSP1"/>
    <property type="match status" value="1"/>
</dbReference>
<dbReference type="SMART" id="SM00121">
    <property type="entry name" value="IB"/>
    <property type="match status" value="1"/>
</dbReference>
<dbReference type="InterPro" id="IPR006208">
    <property type="entry name" value="Glyco_hormone_CN"/>
</dbReference>
<dbReference type="SMART" id="SM00209">
    <property type="entry name" value="TSP1"/>
    <property type="match status" value="1"/>
</dbReference>
<dbReference type="FunFam" id="2.20.100.10:FF:000038">
    <property type="entry name" value="CYR61 isoform 1"/>
    <property type="match status" value="1"/>
</dbReference>
<keyword evidence="7" id="KW-0340">Growth factor binding</keyword>
<evidence type="ECO:0000256" key="6">
    <source>
        <dbReference type="ARBA" id="ARBA00023157"/>
    </source>
</evidence>
<dbReference type="GO" id="GO:0008201">
    <property type="term" value="F:heparin binding"/>
    <property type="evidence" value="ECO:0007669"/>
    <property type="project" value="TreeGrafter"/>
</dbReference>
<evidence type="ECO:0000256" key="1">
    <source>
        <dbReference type="ARBA" id="ARBA00004613"/>
    </source>
</evidence>
<evidence type="ECO:0000256" key="10">
    <source>
        <dbReference type="ARBA" id="ARBA00042351"/>
    </source>
</evidence>
<evidence type="ECO:0000256" key="5">
    <source>
        <dbReference type="ARBA" id="ARBA00022729"/>
    </source>
</evidence>
<dbReference type="PANTHER" id="PTHR11348">
    <property type="entry name" value="CONNECTIVE TISSUE GROWTH FACTOR-RELATED"/>
    <property type="match status" value="1"/>
</dbReference>
<keyword evidence="5" id="KW-0732">Signal</keyword>
<dbReference type="PIRSF" id="PIRSF036495">
    <property type="entry name" value="IGFBP_rP_CNN"/>
    <property type="match status" value="1"/>
</dbReference>
<dbReference type="PANTHER" id="PTHR11348:SF18">
    <property type="entry name" value="CCN FAMILY MEMBER 1"/>
    <property type="match status" value="1"/>
</dbReference>
<dbReference type="Gene3D" id="2.10.70.10">
    <property type="entry name" value="Complement Module, domain 1"/>
    <property type="match status" value="1"/>
</dbReference>
<dbReference type="InterPro" id="IPR036383">
    <property type="entry name" value="TSP1_rpt_sf"/>
</dbReference>
<dbReference type="GO" id="GO:0010556">
    <property type="term" value="P:regulation of macromolecule biosynthetic process"/>
    <property type="evidence" value="ECO:0007669"/>
    <property type="project" value="UniProtKB-ARBA"/>
</dbReference>
<dbReference type="PROSITE" id="PS01208">
    <property type="entry name" value="VWFC_1"/>
    <property type="match status" value="1"/>
</dbReference>
<dbReference type="GO" id="GO:0051240">
    <property type="term" value="P:positive regulation of multicellular organismal process"/>
    <property type="evidence" value="ECO:0007669"/>
    <property type="project" value="UniProtKB-ARBA"/>
</dbReference>
<dbReference type="GO" id="GO:0019838">
    <property type="term" value="F:growth factor binding"/>
    <property type="evidence" value="ECO:0007669"/>
    <property type="project" value="UniProtKB-KW"/>
</dbReference>
<dbReference type="PROSITE" id="PS01225">
    <property type="entry name" value="CTCK_2"/>
    <property type="match status" value="1"/>
</dbReference>
<name>A0A8C3SXH4_CHESE</name>
<dbReference type="FunFam" id="2.10.70.10:FF:000015">
    <property type="entry name" value="CYR61 isoform 1"/>
    <property type="match status" value="1"/>
</dbReference>
<dbReference type="Proteomes" id="UP000694403">
    <property type="component" value="Unplaced"/>
</dbReference>
<dbReference type="GO" id="GO:0045597">
    <property type="term" value="P:positive regulation of cell differentiation"/>
    <property type="evidence" value="ECO:0007669"/>
    <property type="project" value="TreeGrafter"/>
</dbReference>
<feature type="domain" description="CTCK" evidence="12">
    <location>
        <begin position="293"/>
        <end position="368"/>
    </location>
</feature>